<feature type="compositionally biased region" description="Basic residues" evidence="6">
    <location>
        <begin position="58"/>
        <end position="70"/>
    </location>
</feature>
<dbReference type="RefSeq" id="XP_056471190.1">
    <property type="nucleotide sequence ID" value="XM_056620384.1"/>
</dbReference>
<evidence type="ECO:0000256" key="1">
    <source>
        <dbReference type="ARBA" id="ARBA00022723"/>
    </source>
</evidence>
<dbReference type="GeneID" id="81359363"/>
<dbReference type="Pfam" id="PF00172">
    <property type="entry name" value="Zn_clus"/>
    <property type="match status" value="1"/>
</dbReference>
<reference evidence="8" key="2">
    <citation type="journal article" date="2023" name="IMA Fungus">
        <title>Comparative genomic study of the Penicillium genus elucidates a diverse pangenome and 15 lateral gene transfer events.</title>
        <authorList>
            <person name="Petersen C."/>
            <person name="Sorensen T."/>
            <person name="Nielsen M.R."/>
            <person name="Sondergaard T.E."/>
            <person name="Sorensen J.L."/>
            <person name="Fitzpatrick D.A."/>
            <person name="Frisvad J.C."/>
            <person name="Nielsen K.L."/>
        </authorList>
    </citation>
    <scope>NUCLEOTIDE SEQUENCE</scope>
    <source>
        <strain evidence="8">IBT 30761</strain>
    </source>
</reference>
<dbReference type="AlphaFoldDB" id="A0A9W9EWA5"/>
<dbReference type="SMART" id="SM00066">
    <property type="entry name" value="GAL4"/>
    <property type="match status" value="1"/>
</dbReference>
<feature type="region of interest" description="Disordered" evidence="6">
    <location>
        <begin position="1"/>
        <end position="22"/>
    </location>
</feature>
<evidence type="ECO:0000256" key="4">
    <source>
        <dbReference type="ARBA" id="ARBA00023163"/>
    </source>
</evidence>
<dbReference type="GO" id="GO:0003677">
    <property type="term" value="F:DNA binding"/>
    <property type="evidence" value="ECO:0007669"/>
    <property type="project" value="UniProtKB-KW"/>
</dbReference>
<dbReference type="PANTHER" id="PTHR31069:SF31">
    <property type="entry name" value="MONODICTYPHENONE CLUSTER TRANSCRIPTION FACTOR-RELATED"/>
    <property type="match status" value="1"/>
</dbReference>
<dbReference type="GO" id="GO:0008270">
    <property type="term" value="F:zinc ion binding"/>
    <property type="evidence" value="ECO:0007669"/>
    <property type="project" value="InterPro"/>
</dbReference>
<accession>A0A9W9EWA5</accession>
<evidence type="ECO:0000313" key="8">
    <source>
        <dbReference type="EMBL" id="KAJ5089208.1"/>
    </source>
</evidence>
<dbReference type="EMBL" id="JAPQKI010000009">
    <property type="protein sequence ID" value="KAJ5089208.1"/>
    <property type="molecule type" value="Genomic_DNA"/>
</dbReference>
<keyword evidence="4" id="KW-0804">Transcription</keyword>
<keyword evidence="5" id="KW-0539">Nucleus</keyword>
<reference evidence="8" key="1">
    <citation type="submission" date="2022-11" db="EMBL/GenBank/DDBJ databases">
        <authorList>
            <person name="Petersen C."/>
        </authorList>
    </citation>
    <scope>NUCLEOTIDE SEQUENCE</scope>
    <source>
        <strain evidence="8">IBT 30761</strain>
    </source>
</reference>
<evidence type="ECO:0000256" key="2">
    <source>
        <dbReference type="ARBA" id="ARBA00023015"/>
    </source>
</evidence>
<dbReference type="GO" id="GO:0005634">
    <property type="term" value="C:nucleus"/>
    <property type="evidence" value="ECO:0007669"/>
    <property type="project" value="InterPro"/>
</dbReference>
<dbReference type="SUPFAM" id="SSF57701">
    <property type="entry name" value="Zn2/Cys6 DNA-binding domain"/>
    <property type="match status" value="1"/>
</dbReference>
<dbReference type="CDD" id="cd00067">
    <property type="entry name" value="GAL4"/>
    <property type="match status" value="1"/>
</dbReference>
<dbReference type="GO" id="GO:0045122">
    <property type="term" value="P:aflatoxin biosynthetic process"/>
    <property type="evidence" value="ECO:0007669"/>
    <property type="project" value="InterPro"/>
</dbReference>
<protein>
    <recommendedName>
        <fullName evidence="7">Zn(2)-C6 fungal-type domain-containing protein</fullName>
    </recommendedName>
</protein>
<keyword evidence="9" id="KW-1185">Reference proteome</keyword>
<comment type="caution">
    <text evidence="8">The sequence shown here is derived from an EMBL/GenBank/DDBJ whole genome shotgun (WGS) entry which is preliminary data.</text>
</comment>
<organism evidence="8 9">
    <name type="scientific">Penicillium argentinense</name>
    <dbReference type="NCBI Taxonomy" id="1131581"/>
    <lineage>
        <taxon>Eukaryota</taxon>
        <taxon>Fungi</taxon>
        <taxon>Dikarya</taxon>
        <taxon>Ascomycota</taxon>
        <taxon>Pezizomycotina</taxon>
        <taxon>Eurotiomycetes</taxon>
        <taxon>Eurotiomycetidae</taxon>
        <taxon>Eurotiales</taxon>
        <taxon>Aspergillaceae</taxon>
        <taxon>Penicillium</taxon>
    </lineage>
</organism>
<feature type="domain" description="Zn(2)-C6 fungal-type" evidence="7">
    <location>
        <begin position="23"/>
        <end position="53"/>
    </location>
</feature>
<feature type="region of interest" description="Disordered" evidence="6">
    <location>
        <begin position="58"/>
        <end position="113"/>
    </location>
</feature>
<keyword evidence="3" id="KW-0238">DNA-binding</keyword>
<keyword evidence="2" id="KW-0805">Transcription regulation</keyword>
<evidence type="ECO:0000256" key="5">
    <source>
        <dbReference type="ARBA" id="ARBA00023242"/>
    </source>
</evidence>
<feature type="compositionally biased region" description="Polar residues" evidence="6">
    <location>
        <begin position="1"/>
        <end position="10"/>
    </location>
</feature>
<name>A0A9W9EWA5_9EURO</name>
<evidence type="ECO:0000256" key="6">
    <source>
        <dbReference type="SAM" id="MobiDB-lite"/>
    </source>
</evidence>
<evidence type="ECO:0000313" key="9">
    <source>
        <dbReference type="Proteomes" id="UP001149074"/>
    </source>
</evidence>
<keyword evidence="1" id="KW-0479">Metal-binding</keyword>
<dbReference type="Proteomes" id="UP001149074">
    <property type="component" value="Unassembled WGS sequence"/>
</dbReference>
<dbReference type="InterPro" id="IPR036864">
    <property type="entry name" value="Zn2-C6_fun-type_DNA-bd_sf"/>
</dbReference>
<dbReference type="PROSITE" id="PS50048">
    <property type="entry name" value="ZN2_CY6_FUNGAL_2"/>
    <property type="match status" value="1"/>
</dbReference>
<proteinExistence type="predicted"/>
<sequence length="421" mass="45910">MSTNTNTALSRSGGGAPPKLKDSCDMCSSSKIKCNKEKPVCSRCRKLGYPCFYSPARRIGRPHPNRRTTIRKSPEARSCPTRRTTNENLPSTPKDLPPTTRDETFLQSPGSWERDSQNPLHWLDELYLSPMMEEHATSTTAFSEDSCALGGFEAHKLSPVQMQPVMDLDLFNFSDALSSDSSSHWAQLSDADSNILLDMPLALDQSMDQVTSADAFDGNLSCDQTPSSDSSESDCVTSAIEILRGLQKPQKGIEASSDGLDGSGLVTRMQKASSAINRLSTILVCPCSQKTYVAILVASVCLTILDVYDSLFHRETSMAGNACPNANASMGLQGDIEQTDFGEMASLRSSKNEFQCEVSSMQVLEELSKLANVVMQFSCKYKGDSQLQSSSTLSGLAESLKQRLRLVTNEAFQMGYTDSGR</sequence>
<dbReference type="PANTHER" id="PTHR31069">
    <property type="entry name" value="OLEATE-ACTIVATED TRANSCRIPTION FACTOR 1-RELATED"/>
    <property type="match status" value="1"/>
</dbReference>
<evidence type="ECO:0000256" key="3">
    <source>
        <dbReference type="ARBA" id="ARBA00023125"/>
    </source>
</evidence>
<dbReference type="GO" id="GO:0000981">
    <property type="term" value="F:DNA-binding transcription factor activity, RNA polymerase II-specific"/>
    <property type="evidence" value="ECO:0007669"/>
    <property type="project" value="InterPro"/>
</dbReference>
<dbReference type="InterPro" id="IPR001138">
    <property type="entry name" value="Zn2Cys6_DnaBD"/>
</dbReference>
<feature type="compositionally biased region" description="Polar residues" evidence="6">
    <location>
        <begin position="81"/>
        <end position="91"/>
    </location>
</feature>
<dbReference type="Gene3D" id="4.10.240.10">
    <property type="entry name" value="Zn(2)-C6 fungal-type DNA-binding domain"/>
    <property type="match status" value="1"/>
</dbReference>
<dbReference type="PROSITE" id="PS00463">
    <property type="entry name" value="ZN2_CY6_FUNGAL_1"/>
    <property type="match status" value="1"/>
</dbReference>
<dbReference type="InterPro" id="IPR050675">
    <property type="entry name" value="OAF3"/>
</dbReference>
<dbReference type="Pfam" id="PF08493">
    <property type="entry name" value="AflR"/>
    <property type="match status" value="1"/>
</dbReference>
<dbReference type="OrthoDB" id="2943660at2759"/>
<dbReference type="PRINTS" id="PR00755">
    <property type="entry name" value="AFLATOXINBRP"/>
</dbReference>
<gene>
    <name evidence="8" type="ORF">N7532_007892</name>
</gene>
<evidence type="ECO:0000259" key="7">
    <source>
        <dbReference type="PROSITE" id="PS50048"/>
    </source>
</evidence>
<dbReference type="InterPro" id="IPR013700">
    <property type="entry name" value="AflR"/>
</dbReference>